<dbReference type="Gene3D" id="3.10.450.240">
    <property type="match status" value="1"/>
</dbReference>
<name>A0A381V6K5_9ZZZZ</name>
<sequence length="196" mass="22591">MNHSFEYIDIILLAMIAGFIFFRLRGILGRRTGHEENLDAKFSSNFQAEKILKEKLNKFNFDEEAKNDFLKGAQIAYERIIIDFASGSLKNIKSLLSKKVFDQFNEALKERKKSGYISKTIFIGINSALIKEHQQINNILEVTVDFISEIISCVKDNNNKIISGDPEKSKKVFDTWKFSKDSRSNNPNWLLTDTQI</sequence>
<dbReference type="AlphaFoldDB" id="A0A381V6K5"/>
<keyword evidence="1" id="KW-0812">Transmembrane</keyword>
<feature type="transmembrane region" description="Helical" evidence="1">
    <location>
        <begin position="6"/>
        <end position="24"/>
    </location>
</feature>
<evidence type="ECO:0000259" key="2">
    <source>
        <dbReference type="SMART" id="SM00978"/>
    </source>
</evidence>
<dbReference type="EMBL" id="UINC01007996">
    <property type="protein sequence ID" value="SVA36012.1"/>
    <property type="molecule type" value="Genomic_DNA"/>
</dbReference>
<evidence type="ECO:0000256" key="1">
    <source>
        <dbReference type="SAM" id="Phobius"/>
    </source>
</evidence>
<accession>A0A381V6K5</accession>
<dbReference type="NCBIfam" id="NF033779">
    <property type="entry name" value="Tim44_TimA_adap"/>
    <property type="match status" value="1"/>
</dbReference>
<dbReference type="SMART" id="SM00978">
    <property type="entry name" value="Tim44"/>
    <property type="match status" value="1"/>
</dbReference>
<evidence type="ECO:0000313" key="3">
    <source>
        <dbReference type="EMBL" id="SVA36012.1"/>
    </source>
</evidence>
<dbReference type="InterPro" id="IPR032710">
    <property type="entry name" value="NTF2-like_dom_sf"/>
</dbReference>
<proteinExistence type="predicted"/>
<dbReference type="Pfam" id="PF04280">
    <property type="entry name" value="Tim44"/>
    <property type="match status" value="1"/>
</dbReference>
<keyword evidence="1" id="KW-0472">Membrane</keyword>
<gene>
    <name evidence="3" type="ORF">METZ01_LOCUS88866</name>
</gene>
<protein>
    <recommendedName>
        <fullName evidence="2">Tim44-like domain-containing protein</fullName>
    </recommendedName>
</protein>
<organism evidence="3">
    <name type="scientific">marine metagenome</name>
    <dbReference type="NCBI Taxonomy" id="408172"/>
    <lineage>
        <taxon>unclassified sequences</taxon>
        <taxon>metagenomes</taxon>
        <taxon>ecological metagenomes</taxon>
    </lineage>
</organism>
<feature type="domain" description="Tim44-like" evidence="2">
    <location>
        <begin position="48"/>
        <end position="196"/>
    </location>
</feature>
<reference evidence="3" key="1">
    <citation type="submission" date="2018-05" db="EMBL/GenBank/DDBJ databases">
        <authorList>
            <person name="Lanie J.A."/>
            <person name="Ng W.-L."/>
            <person name="Kazmierczak K.M."/>
            <person name="Andrzejewski T.M."/>
            <person name="Davidsen T.M."/>
            <person name="Wayne K.J."/>
            <person name="Tettelin H."/>
            <person name="Glass J.I."/>
            <person name="Rusch D."/>
            <person name="Podicherti R."/>
            <person name="Tsui H.-C.T."/>
            <person name="Winkler M.E."/>
        </authorList>
    </citation>
    <scope>NUCLEOTIDE SEQUENCE</scope>
</reference>
<keyword evidence="1" id="KW-1133">Transmembrane helix</keyword>
<dbReference type="InterPro" id="IPR007379">
    <property type="entry name" value="Tim44-like_dom"/>
</dbReference>
<dbReference type="SUPFAM" id="SSF54427">
    <property type="entry name" value="NTF2-like"/>
    <property type="match status" value="1"/>
</dbReference>